<reference evidence="2 3" key="1">
    <citation type="submission" date="2024-05" db="EMBL/GenBank/DDBJ databases">
        <title>The nuclear and mitochondrial genome assemblies of Tetragonisca angustula (Apidae: Meliponini), a tiny yet remarkable pollinator in the Neotropics.</title>
        <authorList>
            <person name="Ferrari R."/>
            <person name="Ricardo P.C."/>
            <person name="Dias F.C."/>
            <person name="Araujo N.S."/>
            <person name="Soares D.O."/>
            <person name="Zhou Q.-S."/>
            <person name="Zhu C.-D."/>
            <person name="Coutinho L."/>
            <person name="Airas M.C."/>
            <person name="Batista T.M."/>
        </authorList>
    </citation>
    <scope>NUCLEOTIDE SEQUENCE [LARGE SCALE GENOMIC DNA]</scope>
    <source>
        <strain evidence="2">ASF017062</strain>
        <tissue evidence="2">Abdomen</tissue>
    </source>
</reference>
<organism evidence="2 3">
    <name type="scientific">Tetragonisca angustula</name>
    <dbReference type="NCBI Taxonomy" id="166442"/>
    <lineage>
        <taxon>Eukaryota</taxon>
        <taxon>Metazoa</taxon>
        <taxon>Ecdysozoa</taxon>
        <taxon>Arthropoda</taxon>
        <taxon>Hexapoda</taxon>
        <taxon>Insecta</taxon>
        <taxon>Pterygota</taxon>
        <taxon>Neoptera</taxon>
        <taxon>Endopterygota</taxon>
        <taxon>Hymenoptera</taxon>
        <taxon>Apocrita</taxon>
        <taxon>Aculeata</taxon>
        <taxon>Apoidea</taxon>
        <taxon>Anthophila</taxon>
        <taxon>Apidae</taxon>
        <taxon>Tetragonisca</taxon>
    </lineage>
</organism>
<keyword evidence="3" id="KW-1185">Reference proteome</keyword>
<sequence>MIILRLRYCSGTTRVENRGGRIIATEEPESINPRKSRSHFKRFLRRDPSENYPRTSWPDTFYPNAK</sequence>
<dbReference type="AlphaFoldDB" id="A0AAW1AJL7"/>
<dbReference type="EMBL" id="JAWNGG020000006">
    <property type="protein sequence ID" value="KAK9310008.1"/>
    <property type="molecule type" value="Genomic_DNA"/>
</dbReference>
<proteinExistence type="predicted"/>
<protein>
    <recommendedName>
        <fullName evidence="4">Ribosomal protein L33</fullName>
    </recommendedName>
</protein>
<evidence type="ECO:0000256" key="1">
    <source>
        <dbReference type="SAM" id="MobiDB-lite"/>
    </source>
</evidence>
<gene>
    <name evidence="2" type="ORF">QLX08_000491</name>
</gene>
<name>A0AAW1AJL7_9HYME</name>
<evidence type="ECO:0000313" key="3">
    <source>
        <dbReference type="Proteomes" id="UP001432146"/>
    </source>
</evidence>
<accession>A0AAW1AJL7</accession>
<dbReference type="Proteomes" id="UP001432146">
    <property type="component" value="Unassembled WGS sequence"/>
</dbReference>
<evidence type="ECO:0008006" key="4">
    <source>
        <dbReference type="Google" id="ProtNLM"/>
    </source>
</evidence>
<feature type="region of interest" description="Disordered" evidence="1">
    <location>
        <begin position="45"/>
        <end position="66"/>
    </location>
</feature>
<evidence type="ECO:0000313" key="2">
    <source>
        <dbReference type="EMBL" id="KAK9310008.1"/>
    </source>
</evidence>
<comment type="caution">
    <text evidence="2">The sequence shown here is derived from an EMBL/GenBank/DDBJ whole genome shotgun (WGS) entry which is preliminary data.</text>
</comment>